<proteinExistence type="predicted"/>
<feature type="region of interest" description="Disordered" evidence="1">
    <location>
        <begin position="86"/>
        <end position="107"/>
    </location>
</feature>
<comment type="caution">
    <text evidence="2">The sequence shown here is derived from an EMBL/GenBank/DDBJ whole genome shotgun (WGS) entry which is preliminary data.</text>
</comment>
<dbReference type="RefSeq" id="WP_057508292.1">
    <property type="nucleotide sequence ID" value="NZ_LDJK01000036.1"/>
</dbReference>
<organism evidence="2 3">
    <name type="scientific">Stenotrophomonas chelatiphaga</name>
    <dbReference type="NCBI Taxonomy" id="517011"/>
    <lineage>
        <taxon>Bacteria</taxon>
        <taxon>Pseudomonadati</taxon>
        <taxon>Pseudomonadota</taxon>
        <taxon>Gammaproteobacteria</taxon>
        <taxon>Lysobacterales</taxon>
        <taxon>Lysobacteraceae</taxon>
        <taxon>Stenotrophomonas</taxon>
    </lineage>
</organism>
<evidence type="ECO:0000256" key="1">
    <source>
        <dbReference type="SAM" id="MobiDB-lite"/>
    </source>
</evidence>
<name>A0A0R0D6U6_9GAMM</name>
<reference evidence="2 3" key="1">
    <citation type="submission" date="2015-05" db="EMBL/GenBank/DDBJ databases">
        <title>Genome sequencing and analysis of members of genus Stenotrophomonas.</title>
        <authorList>
            <person name="Patil P.P."/>
            <person name="Midha S."/>
            <person name="Patil P.B."/>
        </authorList>
    </citation>
    <scope>NUCLEOTIDE SEQUENCE [LARGE SCALE GENOMIC DNA]</scope>
    <source>
        <strain evidence="2 3">DSM 21508</strain>
    </source>
</reference>
<dbReference type="EMBL" id="LDJK01000036">
    <property type="protein sequence ID" value="KRG73838.1"/>
    <property type="molecule type" value="Genomic_DNA"/>
</dbReference>
<dbReference type="PATRIC" id="fig|517011.3.peg.1459"/>
<protein>
    <submittedName>
        <fullName evidence="2">Uncharacterized protein</fullName>
    </submittedName>
</protein>
<keyword evidence="3" id="KW-1185">Reference proteome</keyword>
<feature type="compositionally biased region" description="Basic and acidic residues" evidence="1">
    <location>
        <begin position="86"/>
        <end position="95"/>
    </location>
</feature>
<evidence type="ECO:0000313" key="3">
    <source>
        <dbReference type="Proteomes" id="UP000051386"/>
    </source>
</evidence>
<gene>
    <name evidence="2" type="ORF">ABB28_08970</name>
</gene>
<dbReference type="AlphaFoldDB" id="A0A0R0D6U6"/>
<evidence type="ECO:0000313" key="2">
    <source>
        <dbReference type="EMBL" id="KRG73838.1"/>
    </source>
</evidence>
<sequence>MSHDLDYLIARLESCELELQAARGYIKALEYGLHAVVAANPAPAALAELWSHVLPELADIHGAAANGAPLFDAAFQQALAGLSDHIDGAARRNSGDEPAQPTAPASR</sequence>
<dbReference type="Proteomes" id="UP000051386">
    <property type="component" value="Unassembled WGS sequence"/>
</dbReference>
<accession>A0A0R0D6U6</accession>